<dbReference type="InterPro" id="IPR011683">
    <property type="entry name" value="Glyco_hydro_53"/>
</dbReference>
<keyword evidence="8" id="KW-1185">Reference proteome</keyword>
<dbReference type="GO" id="GO:0031218">
    <property type="term" value="F:arabinogalactan endo-1,4-beta-galactosidase activity"/>
    <property type="evidence" value="ECO:0007669"/>
    <property type="project" value="UniProtKB-EC"/>
</dbReference>
<keyword evidence="4 6" id="KW-0378">Hydrolase</keyword>
<accession>A0A5C6DR24</accession>
<dbReference type="OrthoDB" id="9768786at2"/>
<name>A0A5C6DR24_9BACT</name>
<comment type="similarity">
    <text evidence="2 6">Belongs to the glycosyl hydrolase 53 family.</text>
</comment>
<keyword evidence="5 6" id="KW-0326">Glycosidase</keyword>
<comment type="caution">
    <text evidence="7">The sequence shown here is derived from an EMBL/GenBank/DDBJ whole genome shotgun (WGS) entry which is preliminary data.</text>
</comment>
<dbReference type="Pfam" id="PF07745">
    <property type="entry name" value="Glyco_hydro_53"/>
    <property type="match status" value="1"/>
</dbReference>
<evidence type="ECO:0000313" key="7">
    <source>
        <dbReference type="EMBL" id="TWU38327.1"/>
    </source>
</evidence>
<dbReference type="Gene3D" id="3.20.20.80">
    <property type="entry name" value="Glycosidases"/>
    <property type="match status" value="1"/>
</dbReference>
<gene>
    <name evidence="7" type="primary">ganB</name>
    <name evidence="7" type="ORF">Poly41_28030</name>
</gene>
<dbReference type="Proteomes" id="UP000319143">
    <property type="component" value="Unassembled WGS sequence"/>
</dbReference>
<sequence length="170" mass="18870">MIFFVDQEFLMDMAPLPVVARVLQPFMICLFSVLLAVVSPTVAYAAEPDRDTFLFGGDISALTVIEKAGGVFQSHGKADDAIRVLADNGANCFRLRLFVNPLGENVVVNDLPYTLELAKRIKATNAKIMLDFHYSDTWADPGHQNKPAAWAELDLDALEQQVFDHFVLVK</sequence>
<reference evidence="7 8" key="1">
    <citation type="submission" date="2019-02" db="EMBL/GenBank/DDBJ databases">
        <title>Deep-cultivation of Planctomycetes and their phenomic and genomic characterization uncovers novel biology.</title>
        <authorList>
            <person name="Wiegand S."/>
            <person name="Jogler M."/>
            <person name="Boedeker C."/>
            <person name="Pinto D."/>
            <person name="Vollmers J."/>
            <person name="Rivas-Marin E."/>
            <person name="Kohn T."/>
            <person name="Peeters S.H."/>
            <person name="Heuer A."/>
            <person name="Rast P."/>
            <person name="Oberbeckmann S."/>
            <person name="Bunk B."/>
            <person name="Jeske O."/>
            <person name="Meyerdierks A."/>
            <person name="Storesund J.E."/>
            <person name="Kallscheuer N."/>
            <person name="Luecker S."/>
            <person name="Lage O.M."/>
            <person name="Pohl T."/>
            <person name="Merkel B.J."/>
            <person name="Hornburger P."/>
            <person name="Mueller R.-W."/>
            <person name="Bruemmer F."/>
            <person name="Labrenz M."/>
            <person name="Spormann A.M."/>
            <person name="Op Den Camp H."/>
            <person name="Overmann J."/>
            <person name="Amann R."/>
            <person name="Jetten M.S.M."/>
            <person name="Mascher T."/>
            <person name="Medema M.H."/>
            <person name="Devos D.P."/>
            <person name="Kaster A.-K."/>
            <person name="Ovreas L."/>
            <person name="Rohde M."/>
            <person name="Galperin M.Y."/>
            <person name="Jogler C."/>
        </authorList>
    </citation>
    <scope>NUCLEOTIDE SEQUENCE [LARGE SCALE GENOMIC DNA]</scope>
    <source>
        <strain evidence="7 8">Poly41</strain>
    </source>
</reference>
<evidence type="ECO:0000256" key="1">
    <source>
        <dbReference type="ARBA" id="ARBA00001695"/>
    </source>
</evidence>
<proteinExistence type="inferred from homology"/>
<evidence type="ECO:0000256" key="3">
    <source>
        <dbReference type="ARBA" id="ARBA00012556"/>
    </source>
</evidence>
<organism evidence="7 8">
    <name type="scientific">Novipirellula artificiosorum</name>
    <dbReference type="NCBI Taxonomy" id="2528016"/>
    <lineage>
        <taxon>Bacteria</taxon>
        <taxon>Pseudomonadati</taxon>
        <taxon>Planctomycetota</taxon>
        <taxon>Planctomycetia</taxon>
        <taxon>Pirellulales</taxon>
        <taxon>Pirellulaceae</taxon>
        <taxon>Novipirellula</taxon>
    </lineage>
</organism>
<evidence type="ECO:0000256" key="4">
    <source>
        <dbReference type="ARBA" id="ARBA00022801"/>
    </source>
</evidence>
<dbReference type="SUPFAM" id="SSF51445">
    <property type="entry name" value="(Trans)glycosidases"/>
    <property type="match status" value="1"/>
</dbReference>
<evidence type="ECO:0000256" key="6">
    <source>
        <dbReference type="RuleBase" id="RU361192"/>
    </source>
</evidence>
<dbReference type="RefSeq" id="WP_146526655.1">
    <property type="nucleotide sequence ID" value="NZ_SJPV01000004.1"/>
</dbReference>
<dbReference type="AlphaFoldDB" id="A0A5C6DR24"/>
<dbReference type="GO" id="GO:0015926">
    <property type="term" value="F:glucosidase activity"/>
    <property type="evidence" value="ECO:0007669"/>
    <property type="project" value="InterPro"/>
</dbReference>
<dbReference type="GO" id="GO:0045490">
    <property type="term" value="P:pectin catabolic process"/>
    <property type="evidence" value="ECO:0007669"/>
    <property type="project" value="TreeGrafter"/>
</dbReference>
<comment type="catalytic activity">
    <reaction evidence="1 6">
        <text>The enzyme specifically hydrolyzes (1-&gt;4)-beta-D-galactosidic linkages in type I arabinogalactans.</text>
        <dbReference type="EC" id="3.2.1.89"/>
    </reaction>
</comment>
<dbReference type="EC" id="3.2.1.89" evidence="3 6"/>
<dbReference type="InterPro" id="IPR017853">
    <property type="entry name" value="GH"/>
</dbReference>
<dbReference type="PANTHER" id="PTHR34983:SF1">
    <property type="entry name" value="ARABINOGALACTAN ENDO-BETA-1,4-GALACTANASE A"/>
    <property type="match status" value="1"/>
</dbReference>
<dbReference type="EMBL" id="SJPV01000004">
    <property type="protein sequence ID" value="TWU38327.1"/>
    <property type="molecule type" value="Genomic_DNA"/>
</dbReference>
<protein>
    <recommendedName>
        <fullName evidence="3 6">Arabinogalactan endo-beta-1,4-galactanase</fullName>
        <ecNumber evidence="3 6">3.2.1.89</ecNumber>
    </recommendedName>
</protein>
<evidence type="ECO:0000256" key="2">
    <source>
        <dbReference type="ARBA" id="ARBA00010687"/>
    </source>
</evidence>
<dbReference type="PANTHER" id="PTHR34983">
    <property type="entry name" value="ARABINOGALACTAN ENDO-BETA-1,4-GALACTANASE A"/>
    <property type="match status" value="1"/>
</dbReference>
<evidence type="ECO:0000313" key="8">
    <source>
        <dbReference type="Proteomes" id="UP000319143"/>
    </source>
</evidence>
<evidence type="ECO:0000256" key="5">
    <source>
        <dbReference type="ARBA" id="ARBA00023295"/>
    </source>
</evidence>